<sequence length="85" mass="9538">MDMRVGTVIAIGMILLFFGLPILTGYAPFPTDPSPGHVGDFFGGIWDYWGEVFRVVSQRSKPTDQQTVDQQTTLHEIFDNLSLTF</sequence>
<gene>
    <name evidence="2" type="ORF">EF807_06000</name>
</gene>
<reference evidence="2 3" key="1">
    <citation type="journal article" date="2019" name="Nat. Microbiol.">
        <title>Wide diversity of methane and short-chain alkane metabolisms in uncultured archaea.</title>
        <authorList>
            <person name="Borrel G."/>
            <person name="Adam P.S."/>
            <person name="McKay L.J."/>
            <person name="Chen L.X."/>
            <person name="Sierra-Garcia I.N."/>
            <person name="Sieber C.M."/>
            <person name="Letourneur Q."/>
            <person name="Ghozlane A."/>
            <person name="Andersen G.L."/>
            <person name="Li W.J."/>
            <person name="Hallam S.J."/>
            <person name="Muyzer G."/>
            <person name="de Oliveira V.M."/>
            <person name="Inskeep W.P."/>
            <person name="Banfield J.F."/>
            <person name="Gribaldo S."/>
        </authorList>
    </citation>
    <scope>NUCLEOTIDE SEQUENCE [LARGE SCALE GENOMIC DNA]</scope>
    <source>
        <strain evidence="2">NM1b</strain>
    </source>
</reference>
<feature type="transmembrane region" description="Helical" evidence="1">
    <location>
        <begin position="7"/>
        <end position="29"/>
    </location>
</feature>
<evidence type="ECO:0000313" key="2">
    <source>
        <dbReference type="EMBL" id="RZN68397.1"/>
    </source>
</evidence>
<proteinExistence type="predicted"/>
<comment type="caution">
    <text evidence="2">The sequence shown here is derived from an EMBL/GenBank/DDBJ whole genome shotgun (WGS) entry which is preliminary data.</text>
</comment>
<evidence type="ECO:0000313" key="3">
    <source>
        <dbReference type="Proteomes" id="UP000320766"/>
    </source>
</evidence>
<accession>A0A520KX01</accession>
<evidence type="ECO:0000256" key="1">
    <source>
        <dbReference type="SAM" id="Phobius"/>
    </source>
</evidence>
<keyword evidence="1" id="KW-1133">Transmembrane helix</keyword>
<dbReference type="AlphaFoldDB" id="A0A520KX01"/>
<dbReference type="Proteomes" id="UP000320766">
    <property type="component" value="Unassembled WGS sequence"/>
</dbReference>
<protein>
    <submittedName>
        <fullName evidence="2">Uncharacterized protein</fullName>
    </submittedName>
</protein>
<name>A0A520KX01_9EURY</name>
<keyword evidence="1" id="KW-0472">Membrane</keyword>
<dbReference type="EMBL" id="RXIL01000108">
    <property type="protein sequence ID" value="RZN68397.1"/>
    <property type="molecule type" value="Genomic_DNA"/>
</dbReference>
<organism evidence="2 3">
    <name type="scientific">Candidatus Methanolliviera hydrocarbonicum</name>
    <dbReference type="NCBI Taxonomy" id="2491085"/>
    <lineage>
        <taxon>Archaea</taxon>
        <taxon>Methanobacteriati</taxon>
        <taxon>Methanobacteriota</taxon>
        <taxon>Candidatus Methanoliparia</taxon>
        <taxon>Candidatus Methanoliparales</taxon>
        <taxon>Candidatus Methanollivieraceae</taxon>
        <taxon>Candidatus Methanolliviera</taxon>
    </lineage>
</organism>
<keyword evidence="1" id="KW-0812">Transmembrane</keyword>